<dbReference type="EMBL" id="DXBR01000086">
    <property type="protein sequence ID" value="HIZ40152.1"/>
    <property type="molecule type" value="Genomic_DNA"/>
</dbReference>
<accession>A0A9D2EMB0</accession>
<sequence>MSMKIEMYNKVLLKSGETAYVVEIYESGTAYEMDIDKSDGSIKTDTVWPEEIEKKL</sequence>
<comment type="caution">
    <text evidence="1">The sequence shown here is derived from an EMBL/GenBank/DDBJ whole genome shotgun (WGS) entry which is preliminary data.</text>
</comment>
<evidence type="ECO:0000313" key="1">
    <source>
        <dbReference type="EMBL" id="HIZ40152.1"/>
    </source>
</evidence>
<name>A0A9D2EMB0_9FIRM</name>
<reference evidence="1" key="2">
    <citation type="submission" date="2021-04" db="EMBL/GenBank/DDBJ databases">
        <authorList>
            <person name="Gilroy R."/>
        </authorList>
    </citation>
    <scope>NUCLEOTIDE SEQUENCE</scope>
    <source>
        <strain evidence="1">CHK179-28034</strain>
    </source>
</reference>
<dbReference type="Proteomes" id="UP000824049">
    <property type="component" value="Unassembled WGS sequence"/>
</dbReference>
<gene>
    <name evidence="1" type="ORF">H9968_09570</name>
</gene>
<organism evidence="1 2">
    <name type="scientific">Candidatus Anaerobutyricum stercoris</name>
    <dbReference type="NCBI Taxonomy" id="2838457"/>
    <lineage>
        <taxon>Bacteria</taxon>
        <taxon>Bacillati</taxon>
        <taxon>Bacillota</taxon>
        <taxon>Clostridia</taxon>
        <taxon>Lachnospirales</taxon>
        <taxon>Lachnospiraceae</taxon>
        <taxon>Anaerobutyricum</taxon>
    </lineage>
</organism>
<dbReference type="AlphaFoldDB" id="A0A9D2EMB0"/>
<reference evidence="1" key="1">
    <citation type="journal article" date="2021" name="PeerJ">
        <title>Extensive microbial diversity within the chicken gut microbiome revealed by metagenomics and culture.</title>
        <authorList>
            <person name="Gilroy R."/>
            <person name="Ravi A."/>
            <person name="Getino M."/>
            <person name="Pursley I."/>
            <person name="Horton D.L."/>
            <person name="Alikhan N.F."/>
            <person name="Baker D."/>
            <person name="Gharbi K."/>
            <person name="Hall N."/>
            <person name="Watson M."/>
            <person name="Adriaenssens E.M."/>
            <person name="Foster-Nyarko E."/>
            <person name="Jarju S."/>
            <person name="Secka A."/>
            <person name="Antonio M."/>
            <person name="Oren A."/>
            <person name="Chaudhuri R.R."/>
            <person name="La Ragione R."/>
            <person name="Hildebrand F."/>
            <person name="Pallen M.J."/>
        </authorList>
    </citation>
    <scope>NUCLEOTIDE SEQUENCE</scope>
    <source>
        <strain evidence="1">CHK179-28034</strain>
    </source>
</reference>
<evidence type="ECO:0000313" key="2">
    <source>
        <dbReference type="Proteomes" id="UP000824049"/>
    </source>
</evidence>
<proteinExistence type="predicted"/>
<protein>
    <submittedName>
        <fullName evidence="1">Uncharacterized protein</fullName>
    </submittedName>
</protein>